<feature type="domain" description="Protein kinase" evidence="5">
    <location>
        <begin position="62"/>
        <end position="406"/>
    </location>
</feature>
<dbReference type="PROSITE" id="PS50011">
    <property type="entry name" value="PROTEIN_KINASE_DOM"/>
    <property type="match status" value="1"/>
</dbReference>
<dbReference type="InterPro" id="IPR000719">
    <property type="entry name" value="Prot_kinase_dom"/>
</dbReference>
<evidence type="ECO:0000313" key="7">
    <source>
        <dbReference type="EMBL" id="TBU65096.1"/>
    </source>
</evidence>
<dbReference type="OrthoDB" id="2158884at2759"/>
<feature type="region of interest" description="Disordered" evidence="4">
    <location>
        <begin position="625"/>
        <end position="710"/>
    </location>
</feature>
<dbReference type="EMBL" id="ML143387">
    <property type="protein sequence ID" value="TBU35266.1"/>
    <property type="molecule type" value="Genomic_DNA"/>
</dbReference>
<dbReference type="CDD" id="cd07830">
    <property type="entry name" value="STKc_MAK_like"/>
    <property type="match status" value="1"/>
</dbReference>
<dbReference type="GO" id="GO:0005524">
    <property type="term" value="F:ATP binding"/>
    <property type="evidence" value="ECO:0007669"/>
    <property type="project" value="UniProtKB-KW"/>
</dbReference>
<keyword evidence="8" id="KW-1185">Reference proteome</keyword>
<dbReference type="InterPro" id="IPR008271">
    <property type="entry name" value="Ser/Thr_kinase_AS"/>
</dbReference>
<feature type="compositionally biased region" description="Pro residues" evidence="4">
    <location>
        <begin position="9"/>
        <end position="22"/>
    </location>
</feature>
<dbReference type="Pfam" id="PF00069">
    <property type="entry name" value="Pkinase"/>
    <property type="match status" value="1"/>
</dbReference>
<sequence>MSNGHAPNNHPPHQPPPPPPPAHRAQAPTAKERITVKAVPSVTVQNNQLVVGDSGSSSTRSYTPLKLVGDGSFGTVWLCDWHGTLPPNTPLSAMQCGPGARPEYAGKRLVAVKRMKKQWEGGWDECKKLKELESLRAISYHPNIIPLYDFFLLPDTKELYFVFESMEGNLYQLIKTRKGKPLAGGLVSSIFRQVVEGLHHIHESGYFHRDMKPENLLVTTTGLYDYRPVSPHAPPNAPPESDVVVIVKLADFGLARETKSKPPYTEYVSTRWYRAPEVLLKSRDYSNPVDMWALGTIMAELVNLRPLFPGQGEVDQVARICELLGDPCRDYGHDARGKPIGGGKWPRGVKMARQFGLSFPEIPPRDIYTLFDRSVPIKLVECIADLLKYDPDLRLTSKQCLEHPYLLETTPLNNPPGPPGYSQPVVSNGRAARSSQPNGVSPARSPPSVAPRNIPPSHSHNSFPEQPEFEPQPPAATVQIPEASASHRTPFYDTPSSRTQVSDGGSTSPYPSDVAQVQLPNGSYPLRSRTPSEQSHGWPSYASDSQGPWDPMEISPHVEIPPDGFPQSMDVQTSPMLREYPARPQVEDSIQEIVSGNIHDITAHQASKGRGTGLFKKPSKWGISSMFGGHGDKGAQAPLPPLPEHHVSSAGSTPSLKRTQSSSTDSRSLSELSPIQEAPPRIVDPKQRKKEAERIRRESEKQRRLLAEKMQKEQARAVLEKSKRFRDPSASLDFEWRSSFAMIHGASNNGQRPNGKQPAAGGPIRQTQSHGVSSIDAAGGSFVSSVAESHPRSEWPGRDERLPKARRRDFDDDHSMSSTDMPSGVSVISFATVDSDPGPPRLRHRPSALGISRMTSMSSLGTLSDEFSPHGRSSSSLAMEQQFANEFHLRASVDSSSISDGGSSPAAPPMHMLSLSSPIPWSREHGSNSTVDNAEGRPAAAGERPTLTIPPQPTHPVGFQPQGPLSPYDPRGNGSYPSSPGIAPKSAINPIFKVPPLSSLQARPGSLPPFSQLEAVAEGEYPPLSPMSFTSPEDIGNDFG</sequence>
<proteinExistence type="predicted"/>
<feature type="compositionally biased region" description="Basic and acidic residues" evidence="4">
    <location>
        <begin position="683"/>
        <end position="710"/>
    </location>
</feature>
<evidence type="ECO:0000256" key="3">
    <source>
        <dbReference type="ARBA" id="ARBA00022840"/>
    </source>
</evidence>
<accession>A0A4Q9N8G1</accession>
<keyword evidence="3" id="KW-0067">ATP-binding</keyword>
<feature type="region of interest" description="Disordered" evidence="4">
    <location>
        <begin position="1"/>
        <end position="32"/>
    </location>
</feature>
<dbReference type="EMBL" id="ML145085">
    <property type="protein sequence ID" value="TBU65096.1"/>
    <property type="molecule type" value="Genomic_DNA"/>
</dbReference>
<dbReference type="SMART" id="SM00220">
    <property type="entry name" value="S_TKc"/>
    <property type="match status" value="1"/>
</dbReference>
<dbReference type="InterPro" id="IPR050117">
    <property type="entry name" value="MAPK"/>
</dbReference>
<keyword evidence="1" id="KW-0723">Serine/threonine-protein kinase</keyword>
<dbReference type="PANTHER" id="PTHR24055">
    <property type="entry name" value="MITOGEN-ACTIVATED PROTEIN KINASE"/>
    <property type="match status" value="1"/>
</dbReference>
<dbReference type="InterPro" id="IPR011009">
    <property type="entry name" value="Kinase-like_dom_sf"/>
</dbReference>
<feature type="region of interest" description="Disordered" evidence="4">
    <location>
        <begin position="744"/>
        <end position="825"/>
    </location>
</feature>
<dbReference type="Proteomes" id="UP000292957">
    <property type="component" value="Unassembled WGS sequence"/>
</dbReference>
<feature type="compositionally biased region" description="Low complexity" evidence="4">
    <location>
        <begin position="658"/>
        <end position="673"/>
    </location>
</feature>
<name>A0A4Q9N8G1_9APHY</name>
<dbReference type="OMA" id="ISRMTSM"/>
<protein>
    <submittedName>
        <fullName evidence="6">Pkinase-domain-containing protein</fullName>
    </submittedName>
</protein>
<dbReference type="SUPFAM" id="SSF56112">
    <property type="entry name" value="Protein kinase-like (PK-like)"/>
    <property type="match status" value="1"/>
</dbReference>
<organism evidence="6">
    <name type="scientific">Dichomitus squalens</name>
    <dbReference type="NCBI Taxonomy" id="114155"/>
    <lineage>
        <taxon>Eukaryota</taxon>
        <taxon>Fungi</taxon>
        <taxon>Dikarya</taxon>
        <taxon>Basidiomycota</taxon>
        <taxon>Agaricomycotina</taxon>
        <taxon>Agaricomycetes</taxon>
        <taxon>Polyporales</taxon>
        <taxon>Polyporaceae</taxon>
        <taxon>Dichomitus</taxon>
    </lineage>
</organism>
<evidence type="ECO:0000256" key="1">
    <source>
        <dbReference type="ARBA" id="ARBA00022527"/>
    </source>
</evidence>
<feature type="compositionally biased region" description="Polar residues" evidence="4">
    <location>
        <begin position="871"/>
        <end position="881"/>
    </location>
</feature>
<feature type="compositionally biased region" description="Polar residues" evidence="4">
    <location>
        <begin position="529"/>
        <end position="546"/>
    </location>
</feature>
<feature type="compositionally biased region" description="Basic and acidic residues" evidence="4">
    <location>
        <begin position="789"/>
        <end position="815"/>
    </location>
</feature>
<dbReference type="GO" id="GO:0004674">
    <property type="term" value="F:protein serine/threonine kinase activity"/>
    <property type="evidence" value="ECO:0007669"/>
    <property type="project" value="UniProtKB-KW"/>
</dbReference>
<feature type="compositionally biased region" description="Low complexity" evidence="4">
    <location>
        <begin position="893"/>
        <end position="905"/>
    </location>
</feature>
<evidence type="ECO:0000256" key="4">
    <source>
        <dbReference type="SAM" id="MobiDB-lite"/>
    </source>
</evidence>
<dbReference type="PROSITE" id="PS00108">
    <property type="entry name" value="PROTEIN_KINASE_ST"/>
    <property type="match status" value="1"/>
</dbReference>
<keyword evidence="2" id="KW-0547">Nucleotide-binding</keyword>
<feature type="region of interest" description="Disordered" evidence="4">
    <location>
        <begin position="860"/>
        <end position="881"/>
    </location>
</feature>
<dbReference type="Gene3D" id="1.10.510.10">
    <property type="entry name" value="Transferase(Phosphotransferase) domain 1"/>
    <property type="match status" value="1"/>
</dbReference>
<reference evidence="6 8" key="1">
    <citation type="submission" date="2019-01" db="EMBL/GenBank/DDBJ databases">
        <title>Draft genome sequences of three monokaryotic isolates of the white-rot basidiomycete fungus Dichomitus squalens.</title>
        <authorList>
            <consortium name="DOE Joint Genome Institute"/>
            <person name="Lopez S.C."/>
            <person name="Andreopoulos B."/>
            <person name="Pangilinan J."/>
            <person name="Lipzen A."/>
            <person name="Riley R."/>
            <person name="Ahrendt S."/>
            <person name="Ng V."/>
            <person name="Barry K."/>
            <person name="Daum C."/>
            <person name="Grigoriev I.V."/>
            <person name="Hilden K.S."/>
            <person name="Makela M.R."/>
            <person name="de Vries R.P."/>
        </authorList>
    </citation>
    <scope>NUCLEOTIDE SEQUENCE [LARGE SCALE GENOMIC DNA]</scope>
    <source>
        <strain evidence="7 8">CBS 464.89</strain>
        <strain evidence="6">OM18370.1</strain>
    </source>
</reference>
<keyword evidence="6" id="KW-0808">Transferase</keyword>
<feature type="compositionally biased region" description="Polar residues" evidence="4">
    <location>
        <begin position="494"/>
        <end position="510"/>
    </location>
</feature>
<dbReference type="STRING" id="114155.A0A4Q9N8G1"/>
<feature type="region of interest" description="Disordered" evidence="4">
    <location>
        <begin position="409"/>
        <end position="571"/>
    </location>
</feature>
<feature type="region of interest" description="Disordered" evidence="4">
    <location>
        <begin position="1021"/>
        <end position="1040"/>
    </location>
</feature>
<gene>
    <name evidence="7" type="ORF">BD310DRAFT_944036</name>
    <name evidence="6" type="ORF">BD311DRAFT_648973</name>
</gene>
<evidence type="ECO:0000313" key="8">
    <source>
        <dbReference type="Proteomes" id="UP000292082"/>
    </source>
</evidence>
<dbReference type="Gene3D" id="3.30.200.20">
    <property type="entry name" value="Phosphorylase Kinase, domain 1"/>
    <property type="match status" value="1"/>
</dbReference>
<dbReference type="AlphaFoldDB" id="A0A4Q9N8G1"/>
<evidence type="ECO:0000313" key="6">
    <source>
        <dbReference type="EMBL" id="TBU35266.1"/>
    </source>
</evidence>
<evidence type="ECO:0000256" key="2">
    <source>
        <dbReference type="ARBA" id="ARBA00022741"/>
    </source>
</evidence>
<dbReference type="Proteomes" id="UP000292082">
    <property type="component" value="Unassembled WGS sequence"/>
</dbReference>
<keyword evidence="6" id="KW-0418">Kinase</keyword>
<feature type="region of interest" description="Disordered" evidence="4">
    <location>
        <begin position="893"/>
        <end position="988"/>
    </location>
</feature>
<evidence type="ECO:0000259" key="5">
    <source>
        <dbReference type="PROSITE" id="PS50011"/>
    </source>
</evidence>